<accession>A0ABU2MZD8</accession>
<protein>
    <submittedName>
        <fullName evidence="1">Uncharacterized protein</fullName>
    </submittedName>
</protein>
<reference evidence="2" key="1">
    <citation type="submission" date="2023-07" db="EMBL/GenBank/DDBJ databases">
        <title>30 novel species of actinomycetes from the DSMZ collection.</title>
        <authorList>
            <person name="Nouioui I."/>
        </authorList>
    </citation>
    <scope>NUCLEOTIDE SEQUENCE [LARGE SCALE GENOMIC DNA]</scope>
    <source>
        <strain evidence="2">DSM 44938</strain>
    </source>
</reference>
<dbReference type="Proteomes" id="UP001183246">
    <property type="component" value="Unassembled WGS sequence"/>
</dbReference>
<evidence type="ECO:0000313" key="2">
    <source>
        <dbReference type="Proteomes" id="UP001183246"/>
    </source>
</evidence>
<keyword evidence="2" id="KW-1185">Reference proteome</keyword>
<comment type="caution">
    <text evidence="1">The sequence shown here is derived from an EMBL/GenBank/DDBJ whole genome shotgun (WGS) entry which is preliminary data.</text>
</comment>
<evidence type="ECO:0000313" key="1">
    <source>
        <dbReference type="EMBL" id="MDT0347015.1"/>
    </source>
</evidence>
<sequence length="65" mass="6927">MASNPIDPEQPPRVKDMFHIPRLDTAPAPPVCEEHPEAEPRRVLRAGWLCPACVRGVSAAGGSAA</sequence>
<organism evidence="1 2">
    <name type="scientific">Streptomyces litchfieldiae</name>
    <dbReference type="NCBI Taxonomy" id="3075543"/>
    <lineage>
        <taxon>Bacteria</taxon>
        <taxon>Bacillati</taxon>
        <taxon>Actinomycetota</taxon>
        <taxon>Actinomycetes</taxon>
        <taxon>Kitasatosporales</taxon>
        <taxon>Streptomycetaceae</taxon>
        <taxon>Streptomyces</taxon>
    </lineage>
</organism>
<dbReference type="RefSeq" id="WP_311708139.1">
    <property type="nucleotide sequence ID" value="NZ_JAVREL010000026.1"/>
</dbReference>
<proteinExistence type="predicted"/>
<dbReference type="EMBL" id="JAVREL010000026">
    <property type="protein sequence ID" value="MDT0347015.1"/>
    <property type="molecule type" value="Genomic_DNA"/>
</dbReference>
<gene>
    <name evidence="1" type="ORF">RM590_31195</name>
</gene>
<name>A0ABU2MZD8_9ACTN</name>